<gene>
    <name evidence="3" type="ORF">HPLM_LOCUS13228</name>
</gene>
<dbReference type="STRING" id="6290.A0A0N4WPE3"/>
<dbReference type="AlphaFoldDB" id="A0A0N4WPE3"/>
<dbReference type="SMART" id="SM00034">
    <property type="entry name" value="CLECT"/>
    <property type="match status" value="1"/>
</dbReference>
<feature type="signal peptide" evidence="1">
    <location>
        <begin position="1"/>
        <end position="21"/>
    </location>
</feature>
<dbReference type="Proteomes" id="UP000268014">
    <property type="component" value="Unassembled WGS sequence"/>
</dbReference>
<dbReference type="OrthoDB" id="6133475at2759"/>
<feature type="domain" description="C-type lectin" evidence="2">
    <location>
        <begin position="46"/>
        <end position="168"/>
    </location>
</feature>
<dbReference type="PANTHER" id="PTHR45710:SF26">
    <property type="entry name" value="RH26557P"/>
    <property type="match status" value="1"/>
</dbReference>
<feature type="chain" id="PRO_5043123904" evidence="1">
    <location>
        <begin position="22"/>
        <end position="187"/>
    </location>
</feature>
<keyword evidence="4" id="KW-1185">Reference proteome</keyword>
<dbReference type="PANTHER" id="PTHR45710">
    <property type="entry name" value="C-TYPE LECTIN DOMAIN-CONTAINING PROTEIN 180"/>
    <property type="match status" value="1"/>
</dbReference>
<sequence length="187" mass="21581">MLAKYIIAISTFGFLLSFTSGSHFRPKPVFSILQQHAGCPTGWVQFRDSCYYIEKEKMRFDKAEVRCLERGSTLFVADTLEEWTKVMSHTPKNDLTWTGLEQQDDERIPSWKEPGGMDPRNIDWLVPPGTSTSNGWNTAANCIARFHSTYKSYSYFYYCGLDFYSICEKNSTLLTKIWDLSDRGSLF</sequence>
<keyword evidence="1" id="KW-0732">Signal</keyword>
<evidence type="ECO:0000313" key="3">
    <source>
        <dbReference type="EMBL" id="VDO48243.1"/>
    </source>
</evidence>
<proteinExistence type="predicted"/>
<reference evidence="3 4" key="2">
    <citation type="submission" date="2018-11" db="EMBL/GenBank/DDBJ databases">
        <authorList>
            <consortium name="Pathogen Informatics"/>
        </authorList>
    </citation>
    <scope>NUCLEOTIDE SEQUENCE [LARGE SCALE GENOMIC DNA]</scope>
    <source>
        <strain evidence="3 4">MHpl1</strain>
    </source>
</reference>
<accession>A0A0N4WPE3</accession>
<organism evidence="5">
    <name type="scientific">Haemonchus placei</name>
    <name type="common">Barber's pole worm</name>
    <dbReference type="NCBI Taxonomy" id="6290"/>
    <lineage>
        <taxon>Eukaryota</taxon>
        <taxon>Metazoa</taxon>
        <taxon>Ecdysozoa</taxon>
        <taxon>Nematoda</taxon>
        <taxon>Chromadorea</taxon>
        <taxon>Rhabditida</taxon>
        <taxon>Rhabditina</taxon>
        <taxon>Rhabditomorpha</taxon>
        <taxon>Strongyloidea</taxon>
        <taxon>Trichostrongylidae</taxon>
        <taxon>Haemonchus</taxon>
    </lineage>
</organism>
<protein>
    <submittedName>
        <fullName evidence="5">C-type lectin domain-containing protein</fullName>
    </submittedName>
</protein>
<dbReference type="Gene3D" id="3.10.100.10">
    <property type="entry name" value="Mannose-Binding Protein A, subunit A"/>
    <property type="match status" value="1"/>
</dbReference>
<dbReference type="InterPro" id="IPR016187">
    <property type="entry name" value="CTDL_fold"/>
</dbReference>
<evidence type="ECO:0000313" key="5">
    <source>
        <dbReference type="WBParaSite" id="HPLM_0001323601-mRNA-1"/>
    </source>
</evidence>
<dbReference type="InterPro" id="IPR001304">
    <property type="entry name" value="C-type_lectin-like"/>
</dbReference>
<dbReference type="SUPFAM" id="SSF56436">
    <property type="entry name" value="C-type lectin-like"/>
    <property type="match status" value="1"/>
</dbReference>
<name>A0A0N4WPE3_HAEPC</name>
<dbReference type="Pfam" id="PF00059">
    <property type="entry name" value="Lectin_C"/>
    <property type="match status" value="1"/>
</dbReference>
<evidence type="ECO:0000256" key="1">
    <source>
        <dbReference type="SAM" id="SignalP"/>
    </source>
</evidence>
<dbReference type="OMA" id="WNTAANC"/>
<dbReference type="InterPro" id="IPR050828">
    <property type="entry name" value="C-type_lectin/matrix_domain"/>
</dbReference>
<dbReference type="PROSITE" id="PS50041">
    <property type="entry name" value="C_TYPE_LECTIN_2"/>
    <property type="match status" value="1"/>
</dbReference>
<evidence type="ECO:0000313" key="4">
    <source>
        <dbReference type="Proteomes" id="UP000268014"/>
    </source>
</evidence>
<reference evidence="5" key="1">
    <citation type="submission" date="2017-02" db="UniProtKB">
        <authorList>
            <consortium name="WormBaseParasite"/>
        </authorList>
    </citation>
    <scope>IDENTIFICATION</scope>
</reference>
<evidence type="ECO:0000259" key="2">
    <source>
        <dbReference type="PROSITE" id="PS50041"/>
    </source>
</evidence>
<dbReference type="InterPro" id="IPR016186">
    <property type="entry name" value="C-type_lectin-like/link_sf"/>
</dbReference>
<dbReference type="WBParaSite" id="HPLM_0001323601-mRNA-1">
    <property type="protein sequence ID" value="HPLM_0001323601-mRNA-1"/>
    <property type="gene ID" value="HPLM_0001323601"/>
</dbReference>
<dbReference type="EMBL" id="UZAF01018130">
    <property type="protein sequence ID" value="VDO48243.1"/>
    <property type="molecule type" value="Genomic_DNA"/>
</dbReference>